<dbReference type="Proteomes" id="UP000027222">
    <property type="component" value="Unassembled WGS sequence"/>
</dbReference>
<feature type="region of interest" description="Disordered" evidence="1">
    <location>
        <begin position="37"/>
        <end position="58"/>
    </location>
</feature>
<dbReference type="HOGENOM" id="CLU_477377_0_0_1"/>
<protein>
    <submittedName>
        <fullName evidence="2">Uncharacterized protein</fullName>
    </submittedName>
</protein>
<organism evidence="2 3">
    <name type="scientific">Galerina marginata (strain CBS 339.88)</name>
    <dbReference type="NCBI Taxonomy" id="685588"/>
    <lineage>
        <taxon>Eukaryota</taxon>
        <taxon>Fungi</taxon>
        <taxon>Dikarya</taxon>
        <taxon>Basidiomycota</taxon>
        <taxon>Agaricomycotina</taxon>
        <taxon>Agaricomycetes</taxon>
        <taxon>Agaricomycetidae</taxon>
        <taxon>Agaricales</taxon>
        <taxon>Agaricineae</taxon>
        <taxon>Strophariaceae</taxon>
        <taxon>Galerina</taxon>
    </lineage>
</organism>
<accession>A0A067SS31</accession>
<gene>
    <name evidence="2" type="ORF">GALMADRAFT_271541</name>
</gene>
<feature type="compositionally biased region" description="Low complexity" evidence="1">
    <location>
        <begin position="38"/>
        <end position="48"/>
    </location>
</feature>
<keyword evidence="3" id="KW-1185">Reference proteome</keyword>
<feature type="compositionally biased region" description="Low complexity" evidence="1">
    <location>
        <begin position="9"/>
        <end position="20"/>
    </location>
</feature>
<feature type="region of interest" description="Disordered" evidence="1">
    <location>
        <begin position="1"/>
        <end position="24"/>
    </location>
</feature>
<sequence>MKKAVKQPSSCVSDSSSPSSTMEMLRAEATIKRAMQALKKSLSKSSPPNEKKKTPDYNSGVRNSFFSLFNEQKDTIHAFGILGVAAAPTAPNSESRWMTADFAAWVFLISLMRGYSTHRSKWMTVRPIDHLFPDRSVVFGDPGYEQLVLPLPRLESNCDPEISAPDFAGLFLLSLQRMALNIKRGEKLLLLLIGHGYCEESALNRENPKFQLLLATQADSDEVIGEAFITKFQLETAVEPYRGDIVVICNSRFSSLLKSDRWMLLCSVDPEQAANALAGSHFTHERGSAFTTCAVAQTACERGQQFKPHPSQIALSSNISFNDFVSSMLQTERFLTERVSGTFPTNSPKSKATHTDIHQFTRRIGVPTNSPDYLTFYKQMCNIAYLQGLDTERPLPSVQPMPMLRYNNLAPRFDPRLIKLATAMPDSAYFPWCPKATYALNCSDLRRHISEPERYAFPARTNFSVGEKTMLIMLHSYHVLDVAVQIIARELDWCDPVSASPGKVEVFLPQKLENRDFYKMIESGVKINELPWYLKQYHFPSMYPKLDDNCAQWLCGRWETAGKPPVLRSEWDELVRKVGILTEREAIC</sequence>
<evidence type="ECO:0000256" key="1">
    <source>
        <dbReference type="SAM" id="MobiDB-lite"/>
    </source>
</evidence>
<dbReference type="OrthoDB" id="3012840at2759"/>
<evidence type="ECO:0000313" key="3">
    <source>
        <dbReference type="Proteomes" id="UP000027222"/>
    </source>
</evidence>
<dbReference type="AlphaFoldDB" id="A0A067SS31"/>
<proteinExistence type="predicted"/>
<evidence type="ECO:0000313" key="2">
    <source>
        <dbReference type="EMBL" id="KDR70464.1"/>
    </source>
</evidence>
<name>A0A067SS31_GALM3</name>
<dbReference type="EMBL" id="KL142397">
    <property type="protein sequence ID" value="KDR70464.1"/>
    <property type="molecule type" value="Genomic_DNA"/>
</dbReference>
<reference evidence="3" key="1">
    <citation type="journal article" date="2014" name="Proc. Natl. Acad. Sci. U.S.A.">
        <title>Extensive sampling of basidiomycete genomes demonstrates inadequacy of the white-rot/brown-rot paradigm for wood decay fungi.</title>
        <authorList>
            <person name="Riley R."/>
            <person name="Salamov A.A."/>
            <person name="Brown D.W."/>
            <person name="Nagy L.G."/>
            <person name="Floudas D."/>
            <person name="Held B.W."/>
            <person name="Levasseur A."/>
            <person name="Lombard V."/>
            <person name="Morin E."/>
            <person name="Otillar R."/>
            <person name="Lindquist E.A."/>
            <person name="Sun H."/>
            <person name="LaButti K.M."/>
            <person name="Schmutz J."/>
            <person name="Jabbour D."/>
            <person name="Luo H."/>
            <person name="Baker S.E."/>
            <person name="Pisabarro A.G."/>
            <person name="Walton J.D."/>
            <person name="Blanchette R.A."/>
            <person name="Henrissat B."/>
            <person name="Martin F."/>
            <person name="Cullen D."/>
            <person name="Hibbett D.S."/>
            <person name="Grigoriev I.V."/>
        </authorList>
    </citation>
    <scope>NUCLEOTIDE SEQUENCE [LARGE SCALE GENOMIC DNA]</scope>
    <source>
        <strain evidence="3">CBS 339.88</strain>
    </source>
</reference>